<evidence type="ECO:0000256" key="1">
    <source>
        <dbReference type="SAM" id="Phobius"/>
    </source>
</evidence>
<keyword evidence="1" id="KW-1133">Transmembrane helix</keyword>
<evidence type="ECO:0000313" key="2">
    <source>
        <dbReference type="EMBL" id="AHG88907.1"/>
    </source>
</evidence>
<evidence type="ECO:0000313" key="3">
    <source>
        <dbReference type="Proteomes" id="UP000019151"/>
    </source>
</evidence>
<feature type="transmembrane region" description="Helical" evidence="1">
    <location>
        <begin position="35"/>
        <end position="54"/>
    </location>
</feature>
<accession>W0REN3</accession>
<protein>
    <submittedName>
        <fullName evidence="2">Uncharacterized protein</fullName>
    </submittedName>
</protein>
<keyword evidence="3" id="KW-1185">Reference proteome</keyword>
<sequence length="56" mass="5808">MTIPIILGLVALLLVVVLATTMRGRGTPTAAGRQSGLIVIVLLVGAGLVLYYVFGR</sequence>
<dbReference type="InParanoid" id="W0REN3"/>
<dbReference type="STRING" id="861299.J421_1370"/>
<reference evidence="2 3" key="1">
    <citation type="journal article" date="2014" name="Genome Announc.">
        <title>Genome Sequence and Methylome of Soil Bacterium Gemmatirosa kalamazoonensis KBS708T, a Member of the Rarely Cultivated Gemmatimonadetes Phylum.</title>
        <authorList>
            <person name="Debruyn J.M."/>
            <person name="Radosevich M."/>
            <person name="Wommack K.E."/>
            <person name="Polson S.W."/>
            <person name="Hauser L.J."/>
            <person name="Fawaz M.N."/>
            <person name="Korlach J."/>
            <person name="Tsai Y.C."/>
        </authorList>
    </citation>
    <scope>NUCLEOTIDE SEQUENCE [LARGE SCALE GENOMIC DNA]</scope>
    <source>
        <strain evidence="2 3">KBS708</strain>
    </source>
</reference>
<keyword evidence="1" id="KW-0812">Transmembrane</keyword>
<dbReference type="RefSeq" id="WP_158508669.1">
    <property type="nucleotide sequence ID" value="NZ_CP007128.1"/>
</dbReference>
<name>W0REN3_9BACT</name>
<dbReference type="AlphaFoldDB" id="W0REN3"/>
<dbReference type="HOGENOM" id="CLU_3007791_0_0_0"/>
<dbReference type="KEGG" id="gba:J421_1370"/>
<dbReference type="Proteomes" id="UP000019151">
    <property type="component" value="Chromosome"/>
</dbReference>
<dbReference type="EMBL" id="CP007128">
    <property type="protein sequence ID" value="AHG88907.1"/>
    <property type="molecule type" value="Genomic_DNA"/>
</dbReference>
<keyword evidence="1" id="KW-0472">Membrane</keyword>
<proteinExistence type="predicted"/>
<organism evidence="2 3">
    <name type="scientific">Gemmatirosa kalamazoonensis</name>
    <dbReference type="NCBI Taxonomy" id="861299"/>
    <lineage>
        <taxon>Bacteria</taxon>
        <taxon>Pseudomonadati</taxon>
        <taxon>Gemmatimonadota</taxon>
        <taxon>Gemmatimonadia</taxon>
        <taxon>Gemmatimonadales</taxon>
        <taxon>Gemmatimonadaceae</taxon>
        <taxon>Gemmatirosa</taxon>
    </lineage>
</organism>
<gene>
    <name evidence="2" type="ORF">J421_1370</name>
</gene>